<keyword evidence="1 3" id="KW-0378">Hydrolase</keyword>
<name>A0ABS0LUE9_9LACT</name>
<dbReference type="GO" id="GO:0016787">
    <property type="term" value="F:hydrolase activity"/>
    <property type="evidence" value="ECO:0007669"/>
    <property type="project" value="UniProtKB-KW"/>
</dbReference>
<dbReference type="Pfam" id="PF07859">
    <property type="entry name" value="Abhydrolase_3"/>
    <property type="match status" value="1"/>
</dbReference>
<dbReference type="Proteomes" id="UP000721415">
    <property type="component" value="Unassembled WGS sequence"/>
</dbReference>
<comment type="caution">
    <text evidence="3">The sequence shown here is derived from an EMBL/GenBank/DDBJ whole genome shotgun (WGS) entry which is preliminary data.</text>
</comment>
<evidence type="ECO:0000313" key="4">
    <source>
        <dbReference type="Proteomes" id="UP000721415"/>
    </source>
</evidence>
<dbReference type="SUPFAM" id="SSF53474">
    <property type="entry name" value="alpha/beta-Hydrolases"/>
    <property type="match status" value="1"/>
</dbReference>
<dbReference type="InterPro" id="IPR029058">
    <property type="entry name" value="AB_hydrolase_fold"/>
</dbReference>
<protein>
    <submittedName>
        <fullName evidence="3">Alpha/beta hydrolase</fullName>
    </submittedName>
</protein>
<dbReference type="EMBL" id="JACBXQ010000005">
    <property type="protein sequence ID" value="MBG9986929.1"/>
    <property type="molecule type" value="Genomic_DNA"/>
</dbReference>
<accession>A0ABS0LUE9</accession>
<organism evidence="3 4">
    <name type="scientific">Facklamia lactis</name>
    <dbReference type="NCBI Taxonomy" id="2749967"/>
    <lineage>
        <taxon>Bacteria</taxon>
        <taxon>Bacillati</taxon>
        <taxon>Bacillota</taxon>
        <taxon>Bacilli</taxon>
        <taxon>Lactobacillales</taxon>
        <taxon>Aerococcaceae</taxon>
        <taxon>Facklamia</taxon>
    </lineage>
</organism>
<evidence type="ECO:0000256" key="1">
    <source>
        <dbReference type="ARBA" id="ARBA00022801"/>
    </source>
</evidence>
<dbReference type="RefSeq" id="WP_197115847.1">
    <property type="nucleotide sequence ID" value="NZ_JACBXQ010000005.1"/>
</dbReference>
<sequence>MKKTIDIVTNDSYSLSATHYYNPDNCSKDLLIYLHGGGLIFGEREDLPEPYLDLLTKEGYSILALDYLLAPESKIDTICQSLVETIQWYTEEGFNALQRGEPNFYLFGRSAGAYLAFYLSTVIDSKFLKGIISFYGYYTLQDPYFTFPNPHFQQTQKVSSQIVDSLIQDTPVTKGTANERYLIYLYARQEGKWLDFLTQNTSQASHYSLEKKQIENLPPTFLVHCNNDPDVPARQSKYLANTASKSHFIELEGDVHDFDRLDIAKGTTVYQELLKWLAGK</sequence>
<dbReference type="InterPro" id="IPR050300">
    <property type="entry name" value="GDXG_lipolytic_enzyme"/>
</dbReference>
<keyword evidence="4" id="KW-1185">Reference proteome</keyword>
<dbReference type="InterPro" id="IPR013094">
    <property type="entry name" value="AB_hydrolase_3"/>
</dbReference>
<feature type="domain" description="Alpha/beta hydrolase fold-3" evidence="2">
    <location>
        <begin position="31"/>
        <end position="258"/>
    </location>
</feature>
<reference evidence="3 4" key="1">
    <citation type="submission" date="2020-07" db="EMBL/GenBank/DDBJ databases">
        <title>Facklamia lactis sp. nov., isolated from raw milk.</title>
        <authorList>
            <person name="Doll E.V."/>
            <person name="Huptas C."/>
            <person name="Staib L."/>
            <person name="Wenning M."/>
            <person name="Scherer S."/>
        </authorList>
    </citation>
    <scope>NUCLEOTIDE SEQUENCE [LARGE SCALE GENOMIC DNA]</scope>
    <source>
        <strain evidence="3 4">DSM 111018</strain>
    </source>
</reference>
<dbReference type="Gene3D" id="3.40.50.1820">
    <property type="entry name" value="alpha/beta hydrolase"/>
    <property type="match status" value="1"/>
</dbReference>
<proteinExistence type="predicted"/>
<evidence type="ECO:0000313" key="3">
    <source>
        <dbReference type="EMBL" id="MBG9986929.1"/>
    </source>
</evidence>
<dbReference type="PANTHER" id="PTHR48081:SF3">
    <property type="entry name" value="ALPHA_BETA HYDROLASE FOLD-3 DOMAIN-CONTAINING PROTEIN"/>
    <property type="match status" value="1"/>
</dbReference>
<gene>
    <name evidence="3" type="ORF">HZY91_08515</name>
</gene>
<dbReference type="PANTHER" id="PTHR48081">
    <property type="entry name" value="AB HYDROLASE SUPERFAMILY PROTEIN C4A8.06C"/>
    <property type="match status" value="1"/>
</dbReference>
<evidence type="ECO:0000259" key="2">
    <source>
        <dbReference type="Pfam" id="PF07859"/>
    </source>
</evidence>